<comment type="caution">
    <text evidence="5">The sequence shown here is derived from an EMBL/GenBank/DDBJ whole genome shotgun (WGS) entry which is preliminary data.</text>
</comment>
<dbReference type="SUPFAM" id="SSF46894">
    <property type="entry name" value="C-terminal effector domain of the bipartite response regulators"/>
    <property type="match status" value="1"/>
</dbReference>
<keyword evidence="6" id="KW-1185">Reference proteome</keyword>
<evidence type="ECO:0000259" key="3">
    <source>
        <dbReference type="PROSITE" id="PS50006"/>
    </source>
</evidence>
<dbReference type="CDD" id="cd00383">
    <property type="entry name" value="trans_reg_C"/>
    <property type="match status" value="1"/>
</dbReference>
<dbReference type="Proteomes" id="UP001428290">
    <property type="component" value="Unassembled WGS sequence"/>
</dbReference>
<evidence type="ECO:0000259" key="4">
    <source>
        <dbReference type="PROSITE" id="PS51755"/>
    </source>
</evidence>
<dbReference type="InterPro" id="IPR000253">
    <property type="entry name" value="FHA_dom"/>
</dbReference>
<reference evidence="5 6" key="1">
    <citation type="submission" date="2024-02" db="EMBL/GenBank/DDBJ databases">
        <title>Herpetosiphon gulosus NBRC 112829.</title>
        <authorList>
            <person name="Ichikawa N."/>
            <person name="Katano-Makiyama Y."/>
            <person name="Hidaka K."/>
        </authorList>
    </citation>
    <scope>NUCLEOTIDE SEQUENCE [LARGE SCALE GENOMIC DNA]</scope>
    <source>
        <strain evidence="5 6">NBRC 112829</strain>
    </source>
</reference>
<dbReference type="InterPro" id="IPR008984">
    <property type="entry name" value="SMAD_FHA_dom_sf"/>
</dbReference>
<dbReference type="InterPro" id="IPR036388">
    <property type="entry name" value="WH-like_DNA-bd_sf"/>
</dbReference>
<dbReference type="InterPro" id="IPR001867">
    <property type="entry name" value="OmpR/PhoB-type_DNA-bd"/>
</dbReference>
<accession>A0ABP9WXU4</accession>
<dbReference type="SMART" id="SM00862">
    <property type="entry name" value="Trans_reg_C"/>
    <property type="match status" value="1"/>
</dbReference>
<feature type="domain" description="FHA" evidence="3">
    <location>
        <begin position="28"/>
        <end position="77"/>
    </location>
</feature>
<evidence type="ECO:0000256" key="2">
    <source>
        <dbReference type="PROSITE-ProRule" id="PRU01091"/>
    </source>
</evidence>
<evidence type="ECO:0000256" key="1">
    <source>
        <dbReference type="ARBA" id="ARBA00023125"/>
    </source>
</evidence>
<keyword evidence="1 2" id="KW-0238">DNA-binding</keyword>
<dbReference type="PROSITE" id="PS50006">
    <property type="entry name" value="FHA_DOMAIN"/>
    <property type="match status" value="1"/>
</dbReference>
<name>A0ABP9WXU4_9CHLR</name>
<evidence type="ECO:0000313" key="5">
    <source>
        <dbReference type="EMBL" id="GAA5528012.1"/>
    </source>
</evidence>
<evidence type="ECO:0000313" key="6">
    <source>
        <dbReference type="Proteomes" id="UP001428290"/>
    </source>
</evidence>
<dbReference type="CDD" id="cd00060">
    <property type="entry name" value="FHA"/>
    <property type="match status" value="1"/>
</dbReference>
<dbReference type="InterPro" id="IPR050923">
    <property type="entry name" value="Cell_Proc_Reg/RNA_Proc"/>
</dbReference>
<sequence length="218" mass="24897">MSDQPVPSLTIKNQDVPPRLMPWEQTILTIGRDVANDIVIDHRLASRRHARLERDEAGCYIRDLDSTNGTYLNGVKVNGLAPLRNNDEVWVADTVIIFRDPEATMKGTPPPVVMHRIATQDQAELHVDSAAKEVYVRGKRLDPQLTAKEFQLLELLYNRRGEVVSKEQIAIGVWDYEVYDYNAIDALIYRLRQRIEIDPSAPRFVLTVRGFGYKLSLD</sequence>
<evidence type="ECO:0008006" key="7">
    <source>
        <dbReference type="Google" id="ProtNLM"/>
    </source>
</evidence>
<dbReference type="SMART" id="SM00240">
    <property type="entry name" value="FHA"/>
    <property type="match status" value="1"/>
</dbReference>
<dbReference type="RefSeq" id="WP_345721619.1">
    <property type="nucleotide sequence ID" value="NZ_BAABRU010000005.1"/>
</dbReference>
<organism evidence="5 6">
    <name type="scientific">Herpetosiphon gulosus</name>
    <dbReference type="NCBI Taxonomy" id="1973496"/>
    <lineage>
        <taxon>Bacteria</taxon>
        <taxon>Bacillati</taxon>
        <taxon>Chloroflexota</taxon>
        <taxon>Chloroflexia</taxon>
        <taxon>Herpetosiphonales</taxon>
        <taxon>Herpetosiphonaceae</taxon>
        <taxon>Herpetosiphon</taxon>
    </lineage>
</organism>
<proteinExistence type="predicted"/>
<dbReference type="InterPro" id="IPR016032">
    <property type="entry name" value="Sig_transdc_resp-reg_C-effctor"/>
</dbReference>
<dbReference type="Gene3D" id="1.10.10.10">
    <property type="entry name" value="Winged helix-like DNA-binding domain superfamily/Winged helix DNA-binding domain"/>
    <property type="match status" value="1"/>
</dbReference>
<protein>
    <recommendedName>
        <fullName evidence="7">Transcriptional regulator</fullName>
    </recommendedName>
</protein>
<feature type="domain" description="OmpR/PhoB-type" evidence="4">
    <location>
        <begin position="115"/>
        <end position="217"/>
    </location>
</feature>
<dbReference type="PANTHER" id="PTHR23308">
    <property type="entry name" value="NUCLEAR INHIBITOR OF PROTEIN PHOSPHATASE-1"/>
    <property type="match status" value="1"/>
</dbReference>
<dbReference type="SUPFAM" id="SSF49879">
    <property type="entry name" value="SMAD/FHA domain"/>
    <property type="match status" value="1"/>
</dbReference>
<feature type="DNA-binding region" description="OmpR/PhoB-type" evidence="2">
    <location>
        <begin position="115"/>
        <end position="217"/>
    </location>
</feature>
<gene>
    <name evidence="5" type="ORF">Hgul01_01807</name>
</gene>
<dbReference type="Pfam" id="PF00486">
    <property type="entry name" value="Trans_reg_C"/>
    <property type="match status" value="1"/>
</dbReference>
<dbReference type="Pfam" id="PF00498">
    <property type="entry name" value="FHA"/>
    <property type="match status" value="1"/>
</dbReference>
<dbReference type="EMBL" id="BAABRU010000005">
    <property type="protein sequence ID" value="GAA5528012.1"/>
    <property type="molecule type" value="Genomic_DNA"/>
</dbReference>
<dbReference type="PROSITE" id="PS51755">
    <property type="entry name" value="OMPR_PHOB"/>
    <property type="match status" value="1"/>
</dbReference>
<dbReference type="Gene3D" id="2.60.200.20">
    <property type="match status" value="1"/>
</dbReference>